<dbReference type="AlphaFoldDB" id="A0AAJ0F6P3"/>
<evidence type="ECO:0000256" key="1">
    <source>
        <dbReference type="SAM" id="MobiDB-lite"/>
    </source>
</evidence>
<evidence type="ECO:0000256" key="2">
    <source>
        <dbReference type="SAM" id="Phobius"/>
    </source>
</evidence>
<sequence>MNDDDASPPNNLRPRRAARQSEPFDRERTASSALERADAGSNAMSTDSTFTPRTSESLEPAPRISSPPLHDEAQRRTKPHHRGHNKHRSSGAFLLSDPVGSSPDHNVAARTHSQRSRRDGVSQRQRRADDGASARDARAGPSHRSDPTPEHSRAAARVSTGSAVTKGESLAGETAVGSSPRTSMAPLDMDSAQIVKMALNLSESRRMASRRNVSQPIPPKLAPLPDAAAGGSLRQHLQQQRRVSRTISPKPDRSPRIGGPRVLSPLQSAFEPDGSYRYHFSQSTLARAQKAKEYLELMGQYRRVLDMLPPLKPTTVERTPSASPPGSPNGSVHVFRVPTHTDGVIGRPYNPLQYIRNRKVRARERKAIDGESQGFNDVVKVSEWVDDVSRWVATGQTQASGTPALPPFTSADIMALQGSPLAAGARSAASSKPKRPRVDWVIDPADMLADLYWLEQDDNKKLVEDRHWRRVFPQGDGMYRPLSNDSPGQRLLTPSSTHESPDNKVITEKVSTDTLPSKPEHEHEHILSTARDRAQQKLRALRSSHHRHTGSMHNRDFLRIHRGSISESSDTDNDKRRRARNGTISSSGKDLLAKQMDDLIAQEQKSLGKQSQYDQEASRMKFTSPSLMTPDRETTRTSTVPTRSSSHRRDESRTDFSETEIKLPRLKPLPSSPQIQARDSLDIPRSGRRPSLDYDTSQPNSPDLRPLRDVALIPALGSDLSPMSSRPSSPTRNPLTRVKSIFRERSKERTNDIRIPIVEEDGTDYFSPPLERVESPDWKTESKGRSKSPPRKVGTGGTYGSHRSHRSVGSVKLRGEEGSGLRSLFRAPRIDSVLRSSVSKVSDMIWRRDSGGVDEQSSSTSSDSSDGEHGRRGRSRGRSKGSLLPSRTTSRRRHDSDTTSQLLSPGGQQSLSAPGSYPASRPISRRGSRFDLLKPPRIDVQNASPTASPPSEVAHPPPFDVSETESRKSSYTDALRTVDARLDAVLALPRLTQISPTTSSRHWSVADGVRVAFQPTISRSEIARLRALLLGFGIQAMEMDRRARERRILAFVQRSASPTAEAPGSPSSDAIPWSDIARLCPDPEVRERLVTQPVAKAELYPLAGGILSASMQDSAQQWQTASDKFKNETVPALWERVESLNEKVAGHLTPLVQTATEEADEANQDLVSEQRLKVKRVMDGMDKMLRRRRRRFRWVRRAGWLAVEWVLVGFMWYVWFIVMITRVLLGIGKGVGRAVRWLLWL</sequence>
<feature type="region of interest" description="Disordered" evidence="1">
    <location>
        <begin position="605"/>
        <end position="744"/>
    </location>
</feature>
<feature type="compositionally biased region" description="Polar residues" evidence="1">
    <location>
        <begin position="605"/>
        <end position="627"/>
    </location>
</feature>
<comment type="caution">
    <text evidence="3">The sequence shown here is derived from an EMBL/GenBank/DDBJ whole genome shotgun (WGS) entry which is preliminary data.</text>
</comment>
<keyword evidence="4" id="KW-1185">Reference proteome</keyword>
<evidence type="ECO:0000313" key="4">
    <source>
        <dbReference type="Proteomes" id="UP001239445"/>
    </source>
</evidence>
<feature type="compositionally biased region" description="Low complexity" evidence="1">
    <location>
        <begin position="718"/>
        <end position="730"/>
    </location>
</feature>
<feature type="region of interest" description="Disordered" evidence="1">
    <location>
        <begin position="205"/>
        <end position="263"/>
    </location>
</feature>
<feature type="region of interest" description="Disordered" evidence="1">
    <location>
        <begin position="1"/>
        <end position="189"/>
    </location>
</feature>
<feature type="region of interest" description="Disordered" evidence="1">
    <location>
        <begin position="760"/>
        <end position="820"/>
    </location>
</feature>
<keyword evidence="2" id="KW-1133">Transmembrane helix</keyword>
<dbReference type="EMBL" id="MU839839">
    <property type="protein sequence ID" value="KAK1752578.1"/>
    <property type="molecule type" value="Genomic_DNA"/>
</dbReference>
<dbReference type="PANTHER" id="PTHR38426:SF1">
    <property type="entry name" value="MAINTENANCE OF TELOMERE CAPPING PROTEIN 4"/>
    <property type="match status" value="1"/>
</dbReference>
<feature type="region of interest" description="Disordered" evidence="1">
    <location>
        <begin position="473"/>
        <end position="591"/>
    </location>
</feature>
<dbReference type="Proteomes" id="UP001239445">
    <property type="component" value="Unassembled WGS sequence"/>
</dbReference>
<keyword evidence="2" id="KW-0812">Transmembrane</keyword>
<feature type="compositionally biased region" description="Basic and acidic residues" evidence="1">
    <location>
        <begin position="518"/>
        <end position="535"/>
    </location>
</feature>
<protein>
    <submittedName>
        <fullName evidence="3">Uncharacterized protein</fullName>
    </submittedName>
</protein>
<feature type="compositionally biased region" description="Basic residues" evidence="1">
    <location>
        <begin position="76"/>
        <end position="89"/>
    </location>
</feature>
<feature type="compositionally biased region" description="Basic and acidic residues" evidence="1">
    <location>
        <begin position="771"/>
        <end position="784"/>
    </location>
</feature>
<keyword evidence="2" id="KW-0472">Membrane</keyword>
<feature type="compositionally biased region" description="Basic and acidic residues" evidence="1">
    <location>
        <begin position="499"/>
        <end position="511"/>
    </location>
</feature>
<dbReference type="PANTHER" id="PTHR38426">
    <property type="entry name" value="MAINTENANCE OF TELOMERE CAPPING PROTEIN 4"/>
    <property type="match status" value="1"/>
</dbReference>
<proteinExistence type="predicted"/>
<feature type="compositionally biased region" description="Low complexity" evidence="1">
    <location>
        <begin position="853"/>
        <end position="864"/>
    </location>
</feature>
<reference evidence="3" key="1">
    <citation type="submission" date="2023-06" db="EMBL/GenBank/DDBJ databases">
        <title>Genome-scale phylogeny and comparative genomics of the fungal order Sordariales.</title>
        <authorList>
            <consortium name="Lawrence Berkeley National Laboratory"/>
            <person name="Hensen N."/>
            <person name="Bonometti L."/>
            <person name="Westerberg I."/>
            <person name="Brannstrom I.O."/>
            <person name="Guillou S."/>
            <person name="Cros-Aarteil S."/>
            <person name="Calhoun S."/>
            <person name="Haridas S."/>
            <person name="Kuo A."/>
            <person name="Mondo S."/>
            <person name="Pangilinan J."/>
            <person name="Riley R."/>
            <person name="Labutti K."/>
            <person name="Andreopoulos B."/>
            <person name="Lipzen A."/>
            <person name="Chen C."/>
            <person name="Yanf M."/>
            <person name="Daum C."/>
            <person name="Ng V."/>
            <person name="Clum A."/>
            <person name="Steindorff A."/>
            <person name="Ohm R."/>
            <person name="Martin F."/>
            <person name="Silar P."/>
            <person name="Natvig D."/>
            <person name="Lalanne C."/>
            <person name="Gautier V."/>
            <person name="Ament-Velasquez S.L."/>
            <person name="Kruys A."/>
            <person name="Hutchinson M.I."/>
            <person name="Powell A.J."/>
            <person name="Barry K."/>
            <person name="Miller A.N."/>
            <person name="Grigoriev I.V."/>
            <person name="Debuchy R."/>
            <person name="Gladieux P."/>
            <person name="Thoren M.H."/>
            <person name="Johannesson H."/>
        </authorList>
    </citation>
    <scope>NUCLEOTIDE SEQUENCE</scope>
    <source>
        <strain evidence="3">PSN4</strain>
    </source>
</reference>
<feature type="compositionally biased region" description="Polar residues" evidence="1">
    <location>
        <begin position="42"/>
        <end position="57"/>
    </location>
</feature>
<feature type="compositionally biased region" description="Basic and acidic residues" evidence="1">
    <location>
        <begin position="928"/>
        <end position="937"/>
    </location>
</feature>
<name>A0AAJ0F6P3_9PEZI</name>
<feature type="compositionally biased region" description="Basic and acidic residues" evidence="1">
    <location>
        <begin position="116"/>
        <end position="153"/>
    </location>
</feature>
<feature type="transmembrane region" description="Helical" evidence="2">
    <location>
        <begin position="1194"/>
        <end position="1215"/>
    </location>
</feature>
<evidence type="ECO:0000313" key="3">
    <source>
        <dbReference type="EMBL" id="KAK1752578.1"/>
    </source>
</evidence>
<feature type="compositionally biased region" description="Polar residues" evidence="1">
    <location>
        <begin position="235"/>
        <end position="247"/>
    </location>
</feature>
<gene>
    <name evidence="3" type="ORF">QBC47DRAFT_388898</name>
</gene>
<feature type="compositionally biased region" description="Polar residues" evidence="1">
    <location>
        <begin position="901"/>
        <end position="913"/>
    </location>
</feature>
<feature type="compositionally biased region" description="Polar residues" evidence="1">
    <location>
        <begin position="483"/>
        <end position="498"/>
    </location>
</feature>
<feature type="compositionally biased region" description="Basic and acidic residues" evidence="1">
    <location>
        <begin position="647"/>
        <end position="663"/>
    </location>
</feature>
<dbReference type="InterPro" id="IPR038769">
    <property type="entry name" value="MTC4"/>
</dbReference>
<feature type="region of interest" description="Disordered" evidence="1">
    <location>
        <begin position="849"/>
        <end position="970"/>
    </location>
</feature>
<feature type="compositionally biased region" description="Basic residues" evidence="1">
    <location>
        <begin position="539"/>
        <end position="550"/>
    </location>
</feature>
<accession>A0AAJ0F6P3</accession>
<organism evidence="3 4">
    <name type="scientific">Echria macrotheca</name>
    <dbReference type="NCBI Taxonomy" id="438768"/>
    <lineage>
        <taxon>Eukaryota</taxon>
        <taxon>Fungi</taxon>
        <taxon>Dikarya</taxon>
        <taxon>Ascomycota</taxon>
        <taxon>Pezizomycotina</taxon>
        <taxon>Sordariomycetes</taxon>
        <taxon>Sordariomycetidae</taxon>
        <taxon>Sordariales</taxon>
        <taxon>Schizotheciaceae</taxon>
        <taxon>Echria</taxon>
    </lineage>
</organism>